<dbReference type="PROSITE" id="PS51318">
    <property type="entry name" value="TAT"/>
    <property type="match status" value="1"/>
</dbReference>
<sequence>MISRRSLLAASALVLAGGTTAAAGSVPNSAGTEAPKLKAPANACDSHHHIYDARFPVSPHWRGGRPDGATVADYRLLQKRLGVTRHVIVQPSTYGVDNRCLLDALEQFGAEARGIVVIDETIGDDELKRMDGLGVRGVRVNFLTSQSWGITTAERLEQTAKRIAPLGWHVQVLMSGDQIAQHEAVLARLPVAVVFDHLGRIPQPAGLAHPGAQAMLRVAEKGRGWIKLSEPYADTKVGPPDYPDTSALARGCVLAAPDRVIWGSDWPHPTEKEKPDDAVLFDLSSDWAPDPAIRDKILVANPAKLFGFA</sequence>
<evidence type="ECO:0000313" key="3">
    <source>
        <dbReference type="EMBL" id="BAM89904.1"/>
    </source>
</evidence>
<dbReference type="InterPro" id="IPR006680">
    <property type="entry name" value="Amidohydro-rel"/>
</dbReference>
<dbReference type="OrthoDB" id="9787654at2"/>
<gene>
    <name evidence="3" type="ORF">S58_39150</name>
</gene>
<accession>M4Z8E9</accession>
<dbReference type="KEGG" id="aol:S58_39150"/>
<dbReference type="PATRIC" id="fig|1245469.3.peg.3995"/>
<evidence type="ECO:0000259" key="2">
    <source>
        <dbReference type="Pfam" id="PF04909"/>
    </source>
</evidence>
<dbReference type="InterPro" id="IPR052358">
    <property type="entry name" value="Aro_Compnd_Degr_Hydrolases"/>
</dbReference>
<dbReference type="GeneID" id="301817729"/>
<dbReference type="RefSeq" id="WP_015667013.1">
    <property type="nucleotide sequence ID" value="NC_020453.1"/>
</dbReference>
<dbReference type="Pfam" id="PF04909">
    <property type="entry name" value="Amidohydro_2"/>
    <property type="match status" value="1"/>
</dbReference>
<organism evidence="3 4">
    <name type="scientific">Bradyrhizobium oligotrophicum S58</name>
    <dbReference type="NCBI Taxonomy" id="1245469"/>
    <lineage>
        <taxon>Bacteria</taxon>
        <taxon>Pseudomonadati</taxon>
        <taxon>Pseudomonadota</taxon>
        <taxon>Alphaproteobacteria</taxon>
        <taxon>Hyphomicrobiales</taxon>
        <taxon>Nitrobacteraceae</taxon>
        <taxon>Bradyrhizobium</taxon>
    </lineage>
</organism>
<dbReference type="AlphaFoldDB" id="M4Z8E9"/>
<proteinExistence type="predicted"/>
<feature type="domain" description="Amidohydrolase-related" evidence="2">
    <location>
        <begin position="44"/>
        <end position="308"/>
    </location>
</feature>
<dbReference type="GO" id="GO:0016787">
    <property type="term" value="F:hydrolase activity"/>
    <property type="evidence" value="ECO:0007669"/>
    <property type="project" value="InterPro"/>
</dbReference>
<name>M4Z8E9_9BRAD</name>
<dbReference type="STRING" id="1245469.S58_39150"/>
<dbReference type="eggNOG" id="COG3618">
    <property type="taxonomic scope" value="Bacteria"/>
</dbReference>
<dbReference type="Gene3D" id="3.20.20.140">
    <property type="entry name" value="Metal-dependent hydrolases"/>
    <property type="match status" value="1"/>
</dbReference>
<dbReference type="HOGENOM" id="CLU_064039_2_1_5"/>
<evidence type="ECO:0000256" key="1">
    <source>
        <dbReference type="SAM" id="SignalP"/>
    </source>
</evidence>
<dbReference type="SUPFAM" id="SSF51556">
    <property type="entry name" value="Metallo-dependent hydrolases"/>
    <property type="match status" value="1"/>
</dbReference>
<protein>
    <recommendedName>
        <fullName evidence="2">Amidohydrolase-related domain-containing protein</fullName>
    </recommendedName>
</protein>
<keyword evidence="1" id="KW-0732">Signal</keyword>
<dbReference type="Proteomes" id="UP000011841">
    <property type="component" value="Chromosome"/>
</dbReference>
<dbReference type="InterPro" id="IPR032466">
    <property type="entry name" value="Metal_Hydrolase"/>
</dbReference>
<dbReference type="PANTHER" id="PTHR35563:SF2">
    <property type="entry name" value="BARREL METAL-DEPENDENT HYDROLASE, PUTATIVE (AFU_ORTHOLOGUE AFUA_1G16240)-RELATED"/>
    <property type="match status" value="1"/>
</dbReference>
<dbReference type="InterPro" id="IPR006311">
    <property type="entry name" value="TAT_signal"/>
</dbReference>
<reference evidence="3 4" key="1">
    <citation type="journal article" date="2013" name="Appl. Environ. Microbiol.">
        <title>Genome analysis suggests that the soil oligotrophic bacterium Agromonas oligotrophica (Bradyrhizobium oligotrophicum) is a nitrogen-fixing symbiont of Aeschynomene indica.</title>
        <authorList>
            <person name="Okubo T."/>
            <person name="Fukushima S."/>
            <person name="Itakura M."/>
            <person name="Oshima K."/>
            <person name="Longtonglang A."/>
            <person name="Teaumroong N."/>
            <person name="Mitsui H."/>
            <person name="Hattori M."/>
            <person name="Hattori R."/>
            <person name="Hattori T."/>
            <person name="Minamisawa K."/>
        </authorList>
    </citation>
    <scope>NUCLEOTIDE SEQUENCE [LARGE SCALE GENOMIC DNA]</scope>
    <source>
        <strain evidence="3 4">S58</strain>
    </source>
</reference>
<keyword evidence="4" id="KW-1185">Reference proteome</keyword>
<dbReference type="EMBL" id="AP012603">
    <property type="protein sequence ID" value="BAM89904.1"/>
    <property type="molecule type" value="Genomic_DNA"/>
</dbReference>
<feature type="signal peptide" evidence="1">
    <location>
        <begin position="1"/>
        <end position="21"/>
    </location>
</feature>
<dbReference type="PANTHER" id="PTHR35563">
    <property type="entry name" value="BARREL METAL-DEPENDENT HYDROLASE, PUTATIVE (AFU_ORTHOLOGUE AFUA_1G16240)-RELATED"/>
    <property type="match status" value="1"/>
</dbReference>
<evidence type="ECO:0000313" key="4">
    <source>
        <dbReference type="Proteomes" id="UP000011841"/>
    </source>
</evidence>
<feature type="chain" id="PRO_5004062133" description="Amidohydrolase-related domain-containing protein" evidence="1">
    <location>
        <begin position="22"/>
        <end position="309"/>
    </location>
</feature>